<feature type="transmembrane region" description="Helical" evidence="1">
    <location>
        <begin position="102"/>
        <end position="127"/>
    </location>
</feature>
<dbReference type="GeneID" id="10506779"/>
<keyword evidence="1" id="KW-0812">Transmembrane</keyword>
<keyword evidence="3" id="KW-1185">Reference proteome</keyword>
<dbReference type="InParanoid" id="F1A477"/>
<evidence type="ECO:0008006" key="4">
    <source>
        <dbReference type="Google" id="ProtNLM"/>
    </source>
</evidence>
<dbReference type="VEuPathDB" id="AmoebaDB:DICPUDRAFT_159472"/>
<feature type="transmembrane region" description="Helical" evidence="1">
    <location>
        <begin position="56"/>
        <end position="81"/>
    </location>
</feature>
<feature type="transmembrane region" description="Helical" evidence="1">
    <location>
        <begin position="263"/>
        <end position="284"/>
    </location>
</feature>
<sequence>MFQTLVSPNKYEIDDINLVTTNKPSPLIKIGIIFASFGIAVTTIFLHLQYNGTINFPWYAVWLPVMAVTIPCFFHPIGKHFMKEIRIIHRYRDTTISRTKRYFYRGLVIAPFLWFSILIAAIVIRHYLGKKFYLFHVFIPAQLLSLEFLVLAHLDRKLPMSTKHCFKTCSFLLFIFSSLIFLRFQLNDPNRLPWVYVFCPLYIGECSLIFDALSRYYSRTEDKECDSVCFKYAFLPLLAKFILISSSSVFFVFLTLYLEYGYISINDLFVPLYIFEFFIILFLIKMSFSKKRVTPESIN</sequence>
<dbReference type="OMA" id="CFFHPIG"/>
<feature type="transmembrane region" description="Helical" evidence="1">
    <location>
        <begin position="194"/>
        <end position="213"/>
    </location>
</feature>
<keyword evidence="1" id="KW-0472">Membrane</keyword>
<organism evidence="2 3">
    <name type="scientific">Dictyostelium purpureum</name>
    <name type="common">Slime mold</name>
    <dbReference type="NCBI Taxonomy" id="5786"/>
    <lineage>
        <taxon>Eukaryota</taxon>
        <taxon>Amoebozoa</taxon>
        <taxon>Evosea</taxon>
        <taxon>Eumycetozoa</taxon>
        <taxon>Dictyostelia</taxon>
        <taxon>Dictyosteliales</taxon>
        <taxon>Dictyosteliaceae</taxon>
        <taxon>Dictyostelium</taxon>
    </lineage>
</organism>
<name>F1A477_DICPU</name>
<evidence type="ECO:0000313" key="2">
    <source>
        <dbReference type="EMBL" id="EGC29001.1"/>
    </source>
</evidence>
<protein>
    <recommendedName>
        <fullName evidence="4">Transmembrane protein</fullName>
    </recommendedName>
</protein>
<feature type="transmembrane region" description="Helical" evidence="1">
    <location>
        <begin position="30"/>
        <end position="50"/>
    </location>
</feature>
<dbReference type="KEGG" id="dpp:DICPUDRAFT_159472"/>
<reference evidence="3" key="1">
    <citation type="journal article" date="2011" name="Genome Biol.">
        <title>Comparative genomics of the social amoebae Dictyostelium discoideum and Dictyostelium purpureum.</title>
        <authorList>
            <consortium name="US DOE Joint Genome Institute (JGI-PGF)"/>
            <person name="Sucgang R."/>
            <person name="Kuo A."/>
            <person name="Tian X."/>
            <person name="Salerno W."/>
            <person name="Parikh A."/>
            <person name="Feasley C.L."/>
            <person name="Dalin E."/>
            <person name="Tu H."/>
            <person name="Huang E."/>
            <person name="Barry K."/>
            <person name="Lindquist E."/>
            <person name="Shapiro H."/>
            <person name="Bruce D."/>
            <person name="Schmutz J."/>
            <person name="Salamov A."/>
            <person name="Fey P."/>
            <person name="Gaudet P."/>
            <person name="Anjard C."/>
            <person name="Babu M.M."/>
            <person name="Basu S."/>
            <person name="Bushmanova Y."/>
            <person name="van der Wel H."/>
            <person name="Katoh-Kurasawa M."/>
            <person name="Dinh C."/>
            <person name="Coutinho P.M."/>
            <person name="Saito T."/>
            <person name="Elias M."/>
            <person name="Schaap P."/>
            <person name="Kay R.R."/>
            <person name="Henrissat B."/>
            <person name="Eichinger L."/>
            <person name="Rivero F."/>
            <person name="Putnam N.H."/>
            <person name="West C.M."/>
            <person name="Loomis W.F."/>
            <person name="Chisholm R.L."/>
            <person name="Shaulsky G."/>
            <person name="Strassmann J.E."/>
            <person name="Queller D.C."/>
            <person name="Kuspa A."/>
            <person name="Grigoriev I.V."/>
        </authorList>
    </citation>
    <scope>NUCLEOTIDE SEQUENCE [LARGE SCALE GENOMIC DNA]</scope>
    <source>
        <strain evidence="3">QSDP1</strain>
    </source>
</reference>
<gene>
    <name evidence="2" type="ORF">DICPUDRAFT_159472</name>
</gene>
<dbReference type="EMBL" id="GL871502">
    <property type="protein sequence ID" value="EGC29001.1"/>
    <property type="molecule type" value="Genomic_DNA"/>
</dbReference>
<evidence type="ECO:0000313" key="3">
    <source>
        <dbReference type="Proteomes" id="UP000001064"/>
    </source>
</evidence>
<accession>F1A477</accession>
<dbReference type="Proteomes" id="UP000001064">
    <property type="component" value="Unassembled WGS sequence"/>
</dbReference>
<evidence type="ECO:0000256" key="1">
    <source>
        <dbReference type="SAM" id="Phobius"/>
    </source>
</evidence>
<feature type="transmembrane region" description="Helical" evidence="1">
    <location>
        <begin position="164"/>
        <end position="182"/>
    </location>
</feature>
<keyword evidence="1" id="KW-1133">Transmembrane helix</keyword>
<proteinExistence type="predicted"/>
<dbReference type="OrthoDB" id="16075at2759"/>
<dbReference type="eggNOG" id="ENOG502RDXJ">
    <property type="taxonomic scope" value="Eukaryota"/>
</dbReference>
<feature type="transmembrane region" description="Helical" evidence="1">
    <location>
        <begin position="133"/>
        <end position="152"/>
    </location>
</feature>
<dbReference type="AlphaFoldDB" id="F1A477"/>
<feature type="transmembrane region" description="Helical" evidence="1">
    <location>
        <begin position="234"/>
        <end position="257"/>
    </location>
</feature>
<dbReference type="RefSeq" id="XP_003294471.1">
    <property type="nucleotide sequence ID" value="XM_003294423.1"/>
</dbReference>